<dbReference type="Gene3D" id="2.170.130.10">
    <property type="entry name" value="TonB-dependent receptor, plug domain"/>
    <property type="match status" value="1"/>
</dbReference>
<proteinExistence type="inferred from homology"/>
<dbReference type="InterPro" id="IPR036942">
    <property type="entry name" value="Beta-barrel_TonB_sf"/>
</dbReference>
<evidence type="ECO:0000256" key="1">
    <source>
        <dbReference type="ARBA" id="ARBA00004571"/>
    </source>
</evidence>
<sequence>MRVLKIFIILIFPLFLNAQGKIIGKVYDAVSGKGLPMANVIIKGTKIGTSCDIDGSFILLKVPPGEHILVASMIGYKPEEEKVVIKDGEVKEVYFYLHEEVFKVQELVVVGEKPLLEKDVSSSKRTISSEELEAIHTEDIKGILERQAGFQGQGTDIHVRGGRSNEVLLLIDGLPIKDPLSGSAFGIYVPVSAVKELEALTGGFNAEYGQAMSGVINLQVREGGEKFTGNLMYKRDNIGNLSEKIGLKNHFNKDIFSLTLSGPELISRELAKLFKLNIPGSITYFFNLYAKLEDTYLPHVDKLYTSVYNTDKLSPREENSYSAVGKITWRISNSRKLSFLFSRSLEINQGYFNSRSDYPFAYGFPYRYIHILDNYLTFTRDGIQTALLWHHALSPVLYYDLKLSRFFTNLHADVQGKHWSEYEELVDTIPGDRFWDYGDAPYWHDHYVETYTSKFDLVKIFSKVFRMKTGFITNRSETQWIDIQYPWYSTEGGLGLNHDLYRTVSWNGGIYVQGQIHFAGMIANVGTRLDFWIPGKYADDGVKRSLEDPDLPPLVKKEYENYLNENIKIRGRIVKAHISPRIGVAYPITEKDKFFFSYGHFSQLPDLKYVYSKLGVRASSTYELVGNPNLNPTITVAYEMGMEHLFNDYLKVKATAYYKDIFNYPTAMKVPGIPPNPSYWMYFNSDYSRSVGVEISFTRRLYNHLYGNAELTISQSKGRSSTAEDLYWRGTTESLKEWYLKWDRPVKFYGILGFVVREKEHYKLGPLTLNDFKTSIGVSVQSGRRYTPVDTLGNYGDPNSGIGPLWHRVDFKMQKGITPLKGLSKVILKFEVRNVFNHRNVYYVNPVTGKAYKPGDPLPPRTEPEDMLNPRRFTAPREILIGVETSW</sequence>
<dbReference type="EMBL" id="DRTX01000180">
    <property type="protein sequence ID" value="HHF53422.1"/>
    <property type="molecule type" value="Genomic_DNA"/>
</dbReference>
<dbReference type="PANTHER" id="PTHR30069">
    <property type="entry name" value="TONB-DEPENDENT OUTER MEMBRANE RECEPTOR"/>
    <property type="match status" value="1"/>
</dbReference>
<dbReference type="SUPFAM" id="SSF49464">
    <property type="entry name" value="Carboxypeptidase regulatory domain-like"/>
    <property type="match status" value="1"/>
</dbReference>
<evidence type="ECO:0000256" key="7">
    <source>
        <dbReference type="ARBA" id="ARBA00023237"/>
    </source>
</evidence>
<name>A0A7V5HND1_UNCW3</name>
<evidence type="ECO:0000256" key="4">
    <source>
        <dbReference type="ARBA" id="ARBA00022692"/>
    </source>
</evidence>
<dbReference type="GO" id="GO:0044718">
    <property type="term" value="P:siderophore transmembrane transport"/>
    <property type="evidence" value="ECO:0007669"/>
    <property type="project" value="TreeGrafter"/>
</dbReference>
<keyword evidence="6 8" id="KW-0472">Membrane</keyword>
<keyword evidence="5" id="KW-0732">Signal</keyword>
<dbReference type="InterPro" id="IPR012910">
    <property type="entry name" value="Plug_dom"/>
</dbReference>
<comment type="caution">
    <text evidence="11">The sequence shown here is derived from an EMBL/GenBank/DDBJ whole genome shotgun (WGS) entry which is preliminary data.</text>
</comment>
<keyword evidence="7 8" id="KW-0998">Cell outer membrane</keyword>
<comment type="similarity">
    <text evidence="8">Belongs to the TonB-dependent receptor family.</text>
</comment>
<evidence type="ECO:0000256" key="5">
    <source>
        <dbReference type="ARBA" id="ARBA00022729"/>
    </source>
</evidence>
<dbReference type="Gene3D" id="2.60.40.1120">
    <property type="entry name" value="Carboxypeptidase-like, regulatory domain"/>
    <property type="match status" value="1"/>
</dbReference>
<evidence type="ECO:0000256" key="3">
    <source>
        <dbReference type="ARBA" id="ARBA00022452"/>
    </source>
</evidence>
<dbReference type="AlphaFoldDB" id="A0A7V5HND1"/>
<dbReference type="Pfam" id="PF13715">
    <property type="entry name" value="CarbopepD_reg_2"/>
    <property type="match status" value="1"/>
</dbReference>
<evidence type="ECO:0000259" key="9">
    <source>
        <dbReference type="Pfam" id="PF07715"/>
    </source>
</evidence>
<keyword evidence="4 8" id="KW-0812">Transmembrane</keyword>
<reference evidence="11" key="1">
    <citation type="journal article" date="2020" name="mSystems">
        <title>Genome- and Community-Level Interaction Insights into Carbon Utilization and Element Cycling Functions of Hydrothermarchaeota in Hydrothermal Sediment.</title>
        <authorList>
            <person name="Zhou Z."/>
            <person name="Liu Y."/>
            <person name="Xu W."/>
            <person name="Pan J."/>
            <person name="Luo Z.H."/>
            <person name="Li M."/>
        </authorList>
    </citation>
    <scope>NUCLEOTIDE SEQUENCE [LARGE SCALE GENOMIC DNA]</scope>
    <source>
        <strain evidence="11">HyVt-96</strain>
    </source>
</reference>
<accession>A0A7V5HND1</accession>
<dbReference type="Gene3D" id="2.40.170.20">
    <property type="entry name" value="TonB-dependent receptor, beta-barrel domain"/>
    <property type="match status" value="1"/>
</dbReference>
<gene>
    <name evidence="11" type="ORF">ENL43_03560</name>
</gene>
<evidence type="ECO:0000313" key="11">
    <source>
        <dbReference type="EMBL" id="HHF53422.1"/>
    </source>
</evidence>
<evidence type="ECO:0000259" key="10">
    <source>
        <dbReference type="Pfam" id="PF14905"/>
    </source>
</evidence>
<comment type="subcellular location">
    <subcellularLocation>
        <location evidence="1 8">Cell outer membrane</location>
        <topology evidence="1 8">Multi-pass membrane protein</topology>
    </subcellularLocation>
</comment>
<dbReference type="Pfam" id="PF07715">
    <property type="entry name" value="Plug"/>
    <property type="match status" value="1"/>
</dbReference>
<dbReference type="InterPro" id="IPR039426">
    <property type="entry name" value="TonB-dep_rcpt-like"/>
</dbReference>
<keyword evidence="3 8" id="KW-1134">Transmembrane beta strand</keyword>
<dbReference type="Proteomes" id="UP000886050">
    <property type="component" value="Unassembled WGS sequence"/>
</dbReference>
<dbReference type="GO" id="GO:0009279">
    <property type="term" value="C:cell outer membrane"/>
    <property type="evidence" value="ECO:0007669"/>
    <property type="project" value="UniProtKB-SubCell"/>
</dbReference>
<dbReference type="InterPro" id="IPR037066">
    <property type="entry name" value="Plug_dom_sf"/>
</dbReference>
<dbReference type="InterPro" id="IPR008969">
    <property type="entry name" value="CarboxyPept-like_regulatory"/>
</dbReference>
<organism evidence="11">
    <name type="scientific">candidate division WOR-3 bacterium</name>
    <dbReference type="NCBI Taxonomy" id="2052148"/>
    <lineage>
        <taxon>Bacteria</taxon>
        <taxon>Bacteria division WOR-3</taxon>
    </lineage>
</organism>
<evidence type="ECO:0000256" key="6">
    <source>
        <dbReference type="ARBA" id="ARBA00023136"/>
    </source>
</evidence>
<evidence type="ECO:0000256" key="8">
    <source>
        <dbReference type="PROSITE-ProRule" id="PRU01360"/>
    </source>
</evidence>
<keyword evidence="11" id="KW-0675">Receptor</keyword>
<dbReference type="GO" id="GO:0015344">
    <property type="term" value="F:siderophore uptake transmembrane transporter activity"/>
    <property type="evidence" value="ECO:0007669"/>
    <property type="project" value="TreeGrafter"/>
</dbReference>
<dbReference type="Pfam" id="PF14905">
    <property type="entry name" value="OMP_b-brl_3"/>
    <property type="match status" value="1"/>
</dbReference>
<dbReference type="PROSITE" id="PS52016">
    <property type="entry name" value="TONB_DEPENDENT_REC_3"/>
    <property type="match status" value="1"/>
</dbReference>
<feature type="domain" description="Outer membrane protein beta-barrel" evidence="10">
    <location>
        <begin position="579"/>
        <end position="725"/>
    </location>
</feature>
<dbReference type="InterPro" id="IPR041700">
    <property type="entry name" value="OMP_b-brl_3"/>
</dbReference>
<dbReference type="PANTHER" id="PTHR30069:SF29">
    <property type="entry name" value="HEMOGLOBIN AND HEMOGLOBIN-HAPTOGLOBIN-BINDING PROTEIN 1-RELATED"/>
    <property type="match status" value="1"/>
</dbReference>
<evidence type="ECO:0000256" key="2">
    <source>
        <dbReference type="ARBA" id="ARBA00022448"/>
    </source>
</evidence>
<feature type="domain" description="TonB-dependent receptor plug" evidence="9">
    <location>
        <begin position="118"/>
        <end position="215"/>
    </location>
</feature>
<dbReference type="SUPFAM" id="SSF56935">
    <property type="entry name" value="Porins"/>
    <property type="match status" value="1"/>
</dbReference>
<keyword evidence="2 8" id="KW-0813">Transport</keyword>
<protein>
    <submittedName>
        <fullName evidence="11">TonB-dependent receptor</fullName>
    </submittedName>
</protein>